<comment type="pathway">
    <text evidence="12">Isoprenoid biosynthesis; isopentenyl diphosphate biosynthesis via mevalonate pathway; isopentenyl diphosphate from (R)-mevalonate: step 1/3.</text>
</comment>
<dbReference type="EC" id="2.7.1.36" evidence="3"/>
<keyword evidence="10" id="KW-0460">Magnesium</keyword>
<keyword evidence="5" id="KW-0444">Lipid biosynthesis</keyword>
<dbReference type="EMBL" id="QFQP01000002">
    <property type="protein sequence ID" value="PZR17696.1"/>
    <property type="molecule type" value="Genomic_DNA"/>
</dbReference>
<gene>
    <name evidence="15" type="primary">mvk</name>
    <name evidence="15" type="ORF">DI536_03175</name>
</gene>
<dbReference type="GO" id="GO:0019287">
    <property type="term" value="P:isopentenyl diphosphate biosynthetic process, mevalonate pathway"/>
    <property type="evidence" value="ECO:0007669"/>
    <property type="project" value="UniProtKB-UniPathway"/>
</dbReference>
<feature type="domain" description="GHMP kinase N-terminal" evidence="13">
    <location>
        <begin position="60"/>
        <end position="141"/>
    </location>
</feature>
<dbReference type="Pfam" id="PF08544">
    <property type="entry name" value="GHMP_kinases_C"/>
    <property type="match status" value="1"/>
</dbReference>
<evidence type="ECO:0000256" key="6">
    <source>
        <dbReference type="ARBA" id="ARBA00022679"/>
    </source>
</evidence>
<evidence type="ECO:0000313" key="16">
    <source>
        <dbReference type="Proteomes" id="UP000249061"/>
    </source>
</evidence>
<dbReference type="AlphaFoldDB" id="A0A2W5TZI0"/>
<comment type="subcellular location">
    <subcellularLocation>
        <location evidence="1">Cytoplasm</location>
    </subcellularLocation>
</comment>
<dbReference type="Gene3D" id="3.30.230.10">
    <property type="match status" value="1"/>
</dbReference>
<dbReference type="InterPro" id="IPR006205">
    <property type="entry name" value="Mev_gal_kin"/>
</dbReference>
<dbReference type="GO" id="GO:0005829">
    <property type="term" value="C:cytosol"/>
    <property type="evidence" value="ECO:0007669"/>
    <property type="project" value="TreeGrafter"/>
</dbReference>
<dbReference type="PROSITE" id="PS00627">
    <property type="entry name" value="GHMP_KINASES_ATP"/>
    <property type="match status" value="1"/>
</dbReference>
<dbReference type="InterPro" id="IPR036554">
    <property type="entry name" value="GHMP_kinase_C_sf"/>
</dbReference>
<evidence type="ECO:0000256" key="2">
    <source>
        <dbReference type="ARBA" id="ARBA00006495"/>
    </source>
</evidence>
<dbReference type="InterPro" id="IPR013750">
    <property type="entry name" value="GHMP_kinase_C_dom"/>
</dbReference>
<dbReference type="InterPro" id="IPR006204">
    <property type="entry name" value="GHMP_kinase_N_dom"/>
</dbReference>
<proteinExistence type="inferred from homology"/>
<organism evidence="15 16">
    <name type="scientific">Archangium gephyra</name>
    <dbReference type="NCBI Taxonomy" id="48"/>
    <lineage>
        <taxon>Bacteria</taxon>
        <taxon>Pseudomonadati</taxon>
        <taxon>Myxococcota</taxon>
        <taxon>Myxococcia</taxon>
        <taxon>Myxococcales</taxon>
        <taxon>Cystobacterineae</taxon>
        <taxon>Archangiaceae</taxon>
        <taxon>Archangium</taxon>
    </lineage>
</organism>
<dbReference type="PANTHER" id="PTHR43290">
    <property type="entry name" value="MEVALONATE KINASE"/>
    <property type="match status" value="1"/>
</dbReference>
<keyword evidence="6" id="KW-0808">Transferase</keyword>
<dbReference type="InterPro" id="IPR014721">
    <property type="entry name" value="Ribsml_uS5_D2-typ_fold_subgr"/>
</dbReference>
<dbReference type="GO" id="GO:0004496">
    <property type="term" value="F:mevalonate kinase activity"/>
    <property type="evidence" value="ECO:0007669"/>
    <property type="project" value="UniProtKB-EC"/>
</dbReference>
<feature type="domain" description="GHMP kinase C-terminal" evidence="14">
    <location>
        <begin position="208"/>
        <end position="276"/>
    </location>
</feature>
<sequence>MSAFGPGKIILLGEHGVVYGHAALAGAISRGVRASAEPSTQPGLELPDDLSEGQQDALERAFAVAAKKSKHPKVSVHVSSDLPLSMGLGSSGALSVAIARVMLEAKAGKAPTPKDVEALAFAMEKEFHGTPSGCDHTTSARGTLVLFQKGKAIEVKSPRPLKVLVALVGPRSSTKTTVGALRERQKRWPKRYRRVFEHINALVGEGVQAVKKGDLESLGDVMNMNQGLLSALGLTSTPIDEMVYTLRAHGALGAKLTGAGGDGGAVIGLFAEPEPAVVKLRAQGIECFASQLAGPRAL</sequence>
<evidence type="ECO:0000256" key="1">
    <source>
        <dbReference type="ARBA" id="ARBA00004496"/>
    </source>
</evidence>
<keyword evidence="11" id="KW-0443">Lipid metabolism</keyword>
<evidence type="ECO:0000256" key="12">
    <source>
        <dbReference type="ARBA" id="ARBA00029438"/>
    </source>
</evidence>
<dbReference type="PANTHER" id="PTHR43290:SF2">
    <property type="entry name" value="MEVALONATE KINASE"/>
    <property type="match status" value="1"/>
</dbReference>
<dbReference type="InterPro" id="IPR020568">
    <property type="entry name" value="Ribosomal_Su5_D2-typ_SF"/>
</dbReference>
<dbReference type="InterPro" id="IPR006203">
    <property type="entry name" value="GHMP_knse_ATP-bd_CS"/>
</dbReference>
<name>A0A2W5TZI0_9BACT</name>
<comment type="similarity">
    <text evidence="2">Belongs to the GHMP kinase family. Mevalonate kinase subfamily.</text>
</comment>
<evidence type="ECO:0000256" key="10">
    <source>
        <dbReference type="ARBA" id="ARBA00022842"/>
    </source>
</evidence>
<dbReference type="Gene3D" id="3.30.70.890">
    <property type="entry name" value="GHMP kinase, C-terminal domain"/>
    <property type="match status" value="1"/>
</dbReference>
<keyword evidence="8 15" id="KW-0418">Kinase</keyword>
<dbReference type="Proteomes" id="UP000249061">
    <property type="component" value="Unassembled WGS sequence"/>
</dbReference>
<evidence type="ECO:0000256" key="9">
    <source>
        <dbReference type="ARBA" id="ARBA00022840"/>
    </source>
</evidence>
<evidence type="ECO:0000259" key="13">
    <source>
        <dbReference type="Pfam" id="PF00288"/>
    </source>
</evidence>
<evidence type="ECO:0000256" key="7">
    <source>
        <dbReference type="ARBA" id="ARBA00022741"/>
    </source>
</evidence>
<protein>
    <recommendedName>
        <fullName evidence="3">mevalonate kinase</fullName>
        <ecNumber evidence="3">2.7.1.36</ecNumber>
    </recommendedName>
</protein>
<keyword evidence="7" id="KW-0547">Nucleotide-binding</keyword>
<evidence type="ECO:0000313" key="15">
    <source>
        <dbReference type="EMBL" id="PZR17696.1"/>
    </source>
</evidence>
<dbReference type="GO" id="GO:0005524">
    <property type="term" value="F:ATP binding"/>
    <property type="evidence" value="ECO:0007669"/>
    <property type="project" value="UniProtKB-KW"/>
</dbReference>
<evidence type="ECO:0000256" key="4">
    <source>
        <dbReference type="ARBA" id="ARBA00022490"/>
    </source>
</evidence>
<dbReference type="SUPFAM" id="SSF54211">
    <property type="entry name" value="Ribosomal protein S5 domain 2-like"/>
    <property type="match status" value="1"/>
</dbReference>
<evidence type="ECO:0000256" key="8">
    <source>
        <dbReference type="ARBA" id="ARBA00022777"/>
    </source>
</evidence>
<dbReference type="UniPathway" id="UPA00057">
    <property type="reaction ID" value="UER00098"/>
</dbReference>
<dbReference type="SUPFAM" id="SSF55060">
    <property type="entry name" value="GHMP Kinase, C-terminal domain"/>
    <property type="match status" value="1"/>
</dbReference>
<dbReference type="NCBIfam" id="TIGR00549">
    <property type="entry name" value="mevalon_kin"/>
    <property type="match status" value="1"/>
</dbReference>
<evidence type="ECO:0000256" key="11">
    <source>
        <dbReference type="ARBA" id="ARBA00023098"/>
    </source>
</evidence>
<keyword evidence="9" id="KW-0067">ATP-binding</keyword>
<comment type="caution">
    <text evidence="15">The sequence shown here is derived from an EMBL/GenBank/DDBJ whole genome shotgun (WGS) entry which is preliminary data.</text>
</comment>
<accession>A0A2W5TZI0</accession>
<dbReference type="Pfam" id="PF00288">
    <property type="entry name" value="GHMP_kinases_N"/>
    <property type="match status" value="1"/>
</dbReference>
<evidence type="ECO:0000256" key="3">
    <source>
        <dbReference type="ARBA" id="ARBA00012103"/>
    </source>
</evidence>
<evidence type="ECO:0000259" key="14">
    <source>
        <dbReference type="Pfam" id="PF08544"/>
    </source>
</evidence>
<evidence type="ECO:0000256" key="5">
    <source>
        <dbReference type="ARBA" id="ARBA00022516"/>
    </source>
</evidence>
<reference evidence="15 16" key="1">
    <citation type="submission" date="2017-08" db="EMBL/GenBank/DDBJ databases">
        <title>Infants hospitalized years apart are colonized by the same room-sourced microbial strains.</title>
        <authorList>
            <person name="Brooks B."/>
            <person name="Olm M.R."/>
            <person name="Firek B.A."/>
            <person name="Baker R."/>
            <person name="Thomas B.C."/>
            <person name="Morowitz M.J."/>
            <person name="Banfield J.F."/>
        </authorList>
    </citation>
    <scope>NUCLEOTIDE SEQUENCE [LARGE SCALE GENOMIC DNA]</scope>
    <source>
        <strain evidence="15">S2_003_000_R2_14</strain>
    </source>
</reference>
<dbReference type="PRINTS" id="PR00959">
    <property type="entry name" value="MEVGALKINASE"/>
</dbReference>
<keyword evidence="4" id="KW-0963">Cytoplasm</keyword>